<feature type="compositionally biased region" description="Basic residues" evidence="1">
    <location>
        <begin position="332"/>
        <end position="345"/>
    </location>
</feature>
<feature type="region of interest" description="Disordered" evidence="1">
    <location>
        <begin position="646"/>
        <end position="668"/>
    </location>
</feature>
<dbReference type="EMBL" id="LCTW02000180">
    <property type="protein sequence ID" value="KXX77039.1"/>
    <property type="molecule type" value="Genomic_DNA"/>
</dbReference>
<keyword evidence="2" id="KW-0472">Membrane</keyword>
<organism evidence="4 5">
    <name type="scientific">Madurella mycetomatis</name>
    <dbReference type="NCBI Taxonomy" id="100816"/>
    <lineage>
        <taxon>Eukaryota</taxon>
        <taxon>Fungi</taxon>
        <taxon>Dikarya</taxon>
        <taxon>Ascomycota</taxon>
        <taxon>Pezizomycotina</taxon>
        <taxon>Sordariomycetes</taxon>
        <taxon>Sordariomycetidae</taxon>
        <taxon>Sordariales</taxon>
        <taxon>Sordariales incertae sedis</taxon>
        <taxon>Madurella</taxon>
    </lineage>
</organism>
<feature type="compositionally biased region" description="Basic and acidic residues" evidence="1">
    <location>
        <begin position="61"/>
        <end position="70"/>
    </location>
</feature>
<dbReference type="VEuPathDB" id="FungiDB:MMYC01_208169"/>
<feature type="transmembrane region" description="Helical" evidence="2">
    <location>
        <begin position="705"/>
        <end position="727"/>
    </location>
</feature>
<keyword evidence="2" id="KW-1133">Transmembrane helix</keyword>
<sequence>MSDPWTLQSGSGSRSSTTTKEEWEDWEDDEVISPITSDGEDVLLDRGTDDLPKPTGAATGERIRQPERRASQRTSSSTARQSVQRTRRLRSRHRQKAQNARAGIKLVTDMSEIRRQQQQHMAHQVRPAPENRRTGKFVDAAALKALEGAPSDDSIGTFAWLKRKPTKGKKVEQLAVEAPPEEDLSPSAGPIVIGFAMPSDSNVVISPQTAVVETPVDFPRYFKPATAASPKLTSAWSPDTEDGMSPQGFGNAGLAERLEVPAVPSIPRHHQAADISPPTATYNEKTFPPHSDKKSRRDTATTSIYVSDDDDDDDDMETPVTLFEEDGSPATTRRKSIKVRGRKRSPTAGSSRSQGWWDQVTSPFAPPTPATAQTPAFGGPEPENSQTPRNNTREEKPFSLIILNPEPGSSSRLPIVAASSPKLGSVQPEAEPSRTWWGDVKRKEATPPTAPEPQVEGSGLPRRMATPQMLGSGEPKAEGSQQWWEGVDKKRELSPVAHSPKAEPAGMPRNVPEPHHRPPVIVIEDLSPTFPSSSVTAPTAPNPPQTTSQSEKSAFADDVRTSTELPPPYSPPSKHRDARYRAVYPPGHSLNATHPPSPGPVSPGLSQAMVSQGAINLTDVPLTPSPHQHEVSLPDRPLGSFVPGDHFHQVSGHGPRQKAERQRRRHEKEDAIAWKVGRLWGGRGCFSLRSCFGRPGREGRKRRRVCLGICVAVLVLTAVGVVLGVLLSRQTVDETSVPSQWLNLTNFPPIPTGISTVIGPDSKAVTACVQPPTLWSCSLPKEQAESVAPFDASQPSFVFQIQFDNNTRQLWNVTGQEPPRPTPTDSGRTIPITNLTSPKSSPTAQPRATSPGTGIGSLIRRLILGRQDEPASSLDLRSEPPPPSFQEMFFLGNTTDGVRSDDKAGEPTPFYITMLRSVNDTVGSNLLTRRGVLNMRDDRQEGNLTAGAGSLNVSDVAPPPVLNKDGTGVDAEFLGFPKQQPLRLYDRGLPTERYSFYTYYSKTLYLKSVEPLLPGGETTPVPADQNGGCLKSEANFLMTWSMVRLKVEIWTRRDNTTRLVGGFQGGASPSNGTQPGTMPYPITVTLDTHGGEIGNKWNFHRGVDDRGRIILNDAKLVLNNMNTTGDWTNPASTFNPSFGGLDGGTGGCKCEYTNFVGLNGQA</sequence>
<evidence type="ECO:0000313" key="4">
    <source>
        <dbReference type="EMBL" id="KXX77039.1"/>
    </source>
</evidence>
<feature type="compositionally biased region" description="Basic residues" evidence="1">
    <location>
        <begin position="85"/>
        <end position="96"/>
    </location>
</feature>
<reference evidence="4 5" key="3">
    <citation type="submission" date="2016-01" db="EMBL/GenBank/DDBJ databases">
        <title>Madurella mycetomatis genome sequencing.</title>
        <authorList>
            <person name="Van De Sande W."/>
        </authorList>
    </citation>
    <scope>NUCLEOTIDE SEQUENCE [LARGE SCALE GENOMIC DNA]</scope>
    <source>
        <strain evidence="4">Mm55</strain>
        <strain evidence="5">mm55</strain>
    </source>
</reference>
<evidence type="ECO:0000313" key="3">
    <source>
        <dbReference type="EMBL" id="KXX77000.1"/>
    </source>
</evidence>
<proteinExistence type="predicted"/>
<feature type="compositionally biased region" description="Acidic residues" evidence="1">
    <location>
        <begin position="307"/>
        <end position="327"/>
    </location>
</feature>
<dbReference type="STRING" id="100816.A0A175W0S1"/>
<feature type="region of interest" description="Disordered" evidence="1">
    <location>
        <begin position="812"/>
        <end position="855"/>
    </location>
</feature>
<evidence type="ECO:0000256" key="2">
    <source>
        <dbReference type="SAM" id="Phobius"/>
    </source>
</evidence>
<evidence type="ECO:0000313" key="5">
    <source>
        <dbReference type="Proteomes" id="UP000078237"/>
    </source>
</evidence>
<accession>A0A175W0S1</accession>
<keyword evidence="2" id="KW-0812">Transmembrane</keyword>
<feature type="compositionally biased region" description="Polar residues" evidence="1">
    <location>
        <begin position="823"/>
        <end position="852"/>
    </location>
</feature>
<dbReference type="VEuPathDB" id="FungiDB:MMYC01_206101"/>
<evidence type="ECO:0000256" key="1">
    <source>
        <dbReference type="SAM" id="MobiDB-lite"/>
    </source>
</evidence>
<feature type="compositionally biased region" description="Acidic residues" evidence="1">
    <location>
        <begin position="22"/>
        <end position="31"/>
    </location>
</feature>
<protein>
    <recommendedName>
        <fullName evidence="6">Glycoprotease family protein</fullName>
    </recommendedName>
</protein>
<feature type="compositionally biased region" description="Basic and acidic residues" evidence="1">
    <location>
        <begin position="43"/>
        <end position="52"/>
    </location>
</feature>
<dbReference type="Proteomes" id="UP000078237">
    <property type="component" value="Unassembled WGS sequence"/>
</dbReference>
<evidence type="ECO:0008006" key="6">
    <source>
        <dbReference type="Google" id="ProtNLM"/>
    </source>
</evidence>
<reference evidence="5" key="1">
    <citation type="submission" date="2015-06" db="EMBL/GenBank/DDBJ databases">
        <authorList>
            <person name="van de Sande W.W.J."/>
        </authorList>
    </citation>
    <scope>NUCLEOTIDE SEQUENCE [LARGE SCALE GENOMIC DNA]</scope>
    <source>
        <strain evidence="5">mm55</strain>
    </source>
</reference>
<feature type="compositionally biased region" description="Low complexity" evidence="1">
    <location>
        <begin position="370"/>
        <end position="380"/>
    </location>
</feature>
<dbReference type="OrthoDB" id="10259622at2759"/>
<dbReference type="AlphaFoldDB" id="A0A175W0S1"/>
<feature type="region of interest" description="Disordered" evidence="1">
    <location>
        <begin position="267"/>
        <end position="606"/>
    </location>
</feature>
<feature type="compositionally biased region" description="Low complexity" evidence="1">
    <location>
        <begin position="9"/>
        <end position="18"/>
    </location>
</feature>
<feature type="region of interest" description="Disordered" evidence="1">
    <location>
        <begin position="229"/>
        <end position="251"/>
    </location>
</feature>
<feature type="compositionally biased region" description="Low complexity" evidence="1">
    <location>
        <begin position="72"/>
        <end position="84"/>
    </location>
</feature>
<name>A0A175W0S1_9PEZI</name>
<feature type="compositionally biased region" description="Polar residues" evidence="1">
    <location>
        <begin position="347"/>
        <end position="360"/>
    </location>
</feature>
<dbReference type="EMBL" id="LCTW02000182">
    <property type="protein sequence ID" value="KXX77000.1"/>
    <property type="molecule type" value="Genomic_DNA"/>
</dbReference>
<feature type="region of interest" description="Disordered" evidence="1">
    <location>
        <begin position="1"/>
        <end position="108"/>
    </location>
</feature>
<reference evidence="4" key="2">
    <citation type="submission" date="2015-06" db="EMBL/GenBank/DDBJ databases">
        <authorList>
            <person name="Hoefler B.C."/>
            <person name="Straight P.D."/>
        </authorList>
    </citation>
    <scope>NUCLEOTIDE SEQUENCE [LARGE SCALE GENOMIC DNA]</scope>
    <source>
        <strain evidence="4">Mm55</strain>
    </source>
</reference>
<feature type="compositionally biased region" description="Basic and acidic residues" evidence="1">
    <location>
        <begin position="290"/>
        <end position="299"/>
    </location>
</feature>
<comment type="caution">
    <text evidence="4">The sequence shown here is derived from an EMBL/GenBank/DDBJ whole genome shotgun (WGS) entry which is preliminary data.</text>
</comment>
<keyword evidence="5" id="KW-1185">Reference proteome</keyword>
<gene>
    <name evidence="4" type="ORF">MMYC01_206101</name>
    <name evidence="3" type="ORF">MMYC01_208169</name>
</gene>